<organism evidence="1 2">
    <name type="scientific">Bifidobacterium canis</name>
    <dbReference type="NCBI Taxonomy" id="2610880"/>
    <lineage>
        <taxon>Bacteria</taxon>
        <taxon>Bacillati</taxon>
        <taxon>Actinomycetota</taxon>
        <taxon>Actinomycetes</taxon>
        <taxon>Bifidobacteriales</taxon>
        <taxon>Bifidobacteriaceae</taxon>
        <taxon>Bifidobacterium</taxon>
    </lineage>
</organism>
<evidence type="ECO:0000313" key="1">
    <source>
        <dbReference type="EMBL" id="MUH59557.1"/>
    </source>
</evidence>
<name>A0A7K1J4H7_9BIFI</name>
<dbReference type="Pfam" id="PF02620">
    <property type="entry name" value="YceD"/>
    <property type="match status" value="1"/>
</dbReference>
<reference evidence="1 2" key="1">
    <citation type="submission" date="2019-09" db="EMBL/GenBank/DDBJ databases">
        <title>Bifidobacterium canis sp. nov., isolated from the digestive tract of German Shepherd dog puppy.</title>
        <authorList>
            <person name="Bunesova V."/>
        </authorList>
    </citation>
    <scope>NUCLEOTIDE SEQUENCE [LARGE SCALE GENOMIC DNA]</scope>
    <source>
        <strain evidence="1 2">GSD1FS</strain>
    </source>
</reference>
<dbReference type="EMBL" id="WNLP01000003">
    <property type="protein sequence ID" value="MUH59557.1"/>
    <property type="molecule type" value="Genomic_DNA"/>
</dbReference>
<dbReference type="InterPro" id="IPR003772">
    <property type="entry name" value="YceD"/>
</dbReference>
<comment type="caution">
    <text evidence="1">The sequence shown here is derived from an EMBL/GenBank/DDBJ whole genome shotgun (WGS) entry which is preliminary data.</text>
</comment>
<dbReference type="PANTHER" id="PTHR34374:SF1">
    <property type="entry name" value="LARGE RIBOSOMAL RNA SUBUNIT ACCUMULATION PROTEIN YCED HOMOLOG 1, CHLOROPLASTIC"/>
    <property type="match status" value="1"/>
</dbReference>
<proteinExistence type="predicted"/>
<gene>
    <name evidence="1" type="ORF">GSD1FS_0889</name>
</gene>
<dbReference type="RefSeq" id="WP_155588529.1">
    <property type="nucleotide sequence ID" value="NZ_WNLP01000003.1"/>
</dbReference>
<accession>A0A7K1J4H7</accession>
<evidence type="ECO:0000313" key="2">
    <source>
        <dbReference type="Proteomes" id="UP000487882"/>
    </source>
</evidence>
<protein>
    <submittedName>
        <fullName evidence="1">Nucleic acid-binding protein</fullName>
    </submittedName>
</protein>
<dbReference type="AlphaFoldDB" id="A0A7K1J4H7"/>
<dbReference type="PANTHER" id="PTHR34374">
    <property type="entry name" value="LARGE RIBOSOMAL RNA SUBUNIT ACCUMULATION PROTEIN YCED HOMOLOG 1, CHLOROPLASTIC"/>
    <property type="match status" value="1"/>
</dbReference>
<dbReference type="Proteomes" id="UP000487882">
    <property type="component" value="Unassembled WGS sequence"/>
</dbReference>
<sequence>MARVEYTDWTIPVAQVGSRAGQTSRIEREFPAPSGIGDTIVGVKEGAPIHVDGQFDSIVDGLIFTGTLTAPVHAVCARCDKNLDGDWSEQVTAFFPYEEEDSKKNENEDVDIIAGEEESSDVYPLIDNGAFADIEPLLRDTFADALPLKPLCKPDCKGLCPQCGVDLNEHPEHKHDVVDNRFAGLEALKEQLEREQNE</sequence>
<keyword evidence="2" id="KW-1185">Reference proteome</keyword>